<feature type="region of interest" description="Disordered" evidence="8">
    <location>
        <begin position="786"/>
        <end position="856"/>
    </location>
</feature>
<reference evidence="10" key="3">
    <citation type="submission" date="2025-09" db="UniProtKB">
        <authorList>
            <consortium name="Ensembl"/>
        </authorList>
    </citation>
    <scope>IDENTIFICATION</scope>
</reference>
<reference evidence="10 11" key="1">
    <citation type="submission" date="2021-04" db="EMBL/GenBank/DDBJ databases">
        <authorList>
            <consortium name="Wellcome Sanger Institute Data Sharing"/>
        </authorList>
    </citation>
    <scope>NUCLEOTIDE SEQUENCE [LARGE SCALE GENOMIC DNA]</scope>
</reference>
<keyword evidence="6" id="KW-0744">Spermatogenesis</keyword>
<feature type="compositionally biased region" description="Polar residues" evidence="8">
    <location>
        <begin position="115"/>
        <end position="127"/>
    </location>
</feature>
<reference evidence="10" key="2">
    <citation type="submission" date="2025-08" db="UniProtKB">
        <authorList>
            <consortium name="Ensembl"/>
        </authorList>
    </citation>
    <scope>IDENTIFICATION</scope>
</reference>
<dbReference type="PANTHER" id="PTHR35671:SF1">
    <property type="entry name" value="PROTEIN TOPAZ1"/>
    <property type="match status" value="1"/>
</dbReference>
<dbReference type="InterPro" id="IPR038952">
    <property type="entry name" value="TOPAZ1"/>
</dbReference>
<evidence type="ECO:0000259" key="9">
    <source>
        <dbReference type="Pfam" id="PF14669"/>
    </source>
</evidence>
<evidence type="ECO:0000256" key="4">
    <source>
        <dbReference type="ARBA" id="ARBA00022490"/>
    </source>
</evidence>
<dbReference type="GO" id="GO:0048137">
    <property type="term" value="P:spermatocyte division"/>
    <property type="evidence" value="ECO:0007669"/>
    <property type="project" value="TreeGrafter"/>
</dbReference>
<feature type="compositionally biased region" description="Basic and acidic residues" evidence="8">
    <location>
        <begin position="100"/>
        <end position="109"/>
    </location>
</feature>
<dbReference type="InterPro" id="IPR029435">
    <property type="entry name" value="TOPAZ1_dom"/>
</dbReference>
<evidence type="ECO:0000256" key="2">
    <source>
        <dbReference type="ARBA" id="ARBA00004514"/>
    </source>
</evidence>
<dbReference type="Proteomes" id="UP000265040">
    <property type="component" value="Chromosome 11"/>
</dbReference>
<protein>
    <recommendedName>
        <fullName evidence="3">Protein TOPAZ1</fullName>
    </recommendedName>
    <alternativeName>
        <fullName evidence="7">Testis- and ovary-specific PAZ domain-containing protein 1</fullName>
    </alternativeName>
</protein>
<evidence type="ECO:0000256" key="7">
    <source>
        <dbReference type="ARBA" id="ARBA00031943"/>
    </source>
</evidence>
<accession>A0AAQ6ICP3</accession>
<dbReference type="GeneTree" id="ENSGT00390000012495"/>
<evidence type="ECO:0000256" key="5">
    <source>
        <dbReference type="ARBA" id="ARBA00022782"/>
    </source>
</evidence>
<feature type="region of interest" description="Disordered" evidence="8">
    <location>
        <begin position="84"/>
        <end position="130"/>
    </location>
</feature>
<gene>
    <name evidence="10" type="primary">OBI1</name>
</gene>
<organism evidence="10 11">
    <name type="scientific">Anabas testudineus</name>
    <name type="common">Climbing perch</name>
    <name type="synonym">Anthias testudineus</name>
    <dbReference type="NCBI Taxonomy" id="64144"/>
    <lineage>
        <taxon>Eukaryota</taxon>
        <taxon>Metazoa</taxon>
        <taxon>Chordata</taxon>
        <taxon>Craniata</taxon>
        <taxon>Vertebrata</taxon>
        <taxon>Euteleostomi</taxon>
        <taxon>Actinopterygii</taxon>
        <taxon>Neopterygii</taxon>
        <taxon>Teleostei</taxon>
        <taxon>Neoteleostei</taxon>
        <taxon>Acanthomorphata</taxon>
        <taxon>Anabantaria</taxon>
        <taxon>Anabantiformes</taxon>
        <taxon>Anabantoidei</taxon>
        <taxon>Anabantidae</taxon>
        <taxon>Anabas</taxon>
    </lineage>
</organism>
<feature type="region of interest" description="Disordered" evidence="8">
    <location>
        <begin position="516"/>
        <end position="573"/>
    </location>
</feature>
<feature type="compositionally biased region" description="Polar residues" evidence="8">
    <location>
        <begin position="815"/>
        <end position="835"/>
    </location>
</feature>
<keyword evidence="4" id="KW-0963">Cytoplasm</keyword>
<feature type="compositionally biased region" description="Polar residues" evidence="8">
    <location>
        <begin position="1014"/>
        <end position="1030"/>
    </location>
</feature>
<evidence type="ECO:0000256" key="3">
    <source>
        <dbReference type="ARBA" id="ARBA00016464"/>
    </source>
</evidence>
<comment type="function">
    <text evidence="1">Important for normal spermatogenesis and male fertility. Specifically required for progression to the post-meiotic stages of spermatocyte development. Seems to be necessary for normal expression levels of a number of testis-expressed gene transcripts, although its role in this process is unclear.</text>
</comment>
<feature type="region of interest" description="Disordered" evidence="8">
    <location>
        <begin position="271"/>
        <end position="290"/>
    </location>
</feature>
<keyword evidence="11" id="KW-1185">Reference proteome</keyword>
<dbReference type="GO" id="GO:0030154">
    <property type="term" value="P:cell differentiation"/>
    <property type="evidence" value="ECO:0007669"/>
    <property type="project" value="UniProtKB-KW"/>
</dbReference>
<evidence type="ECO:0000313" key="10">
    <source>
        <dbReference type="Ensembl" id="ENSATEP00000072321.1"/>
    </source>
</evidence>
<evidence type="ECO:0000256" key="6">
    <source>
        <dbReference type="ARBA" id="ARBA00022871"/>
    </source>
</evidence>
<keyword evidence="5" id="KW-0221">Differentiation</keyword>
<feature type="domain" description="Protein TOPAZ1" evidence="9">
    <location>
        <begin position="1246"/>
        <end position="1418"/>
    </location>
</feature>
<name>A0AAQ6ICP3_ANATE</name>
<evidence type="ECO:0000256" key="8">
    <source>
        <dbReference type="SAM" id="MobiDB-lite"/>
    </source>
</evidence>
<feature type="region of interest" description="Disordered" evidence="8">
    <location>
        <begin position="1014"/>
        <end position="1035"/>
    </location>
</feature>
<proteinExistence type="predicted"/>
<sequence>MVCVLIVIMFPSSSRVKLNRVALKDAVRLKPIHRRRQVSEPPTNEDRKQDLSEVVSVRDEPVQSFLKEQMNPEKVTIHTTCNTPEGEPGSCVGRAKRKRSDQSCKDFHQEGPYTRGNTHAHSSSTGFAGSRGSLRTDVGASCYSQSGDCKYISLHKNTLGKLRQNISSRGPEQSVLDYKLKTETPVTKAYNRNVLWIDQYPEVTLCDVAQYYDVCCHNCSFVLPNALETKDVRCFKQDMRAGFRFWPSCLGHDKRKREECALVSNGELMPRVQSEERSSQSLSKPQRQMKEHPNAETFCCRTICNFLKDWTTEASATSSASFLVGNCTIKEEYRTSVCDRDGKEEPGPGAEIHTDKRIRLGGTITGSLPTQNSESINYNKTAETGLIDKEQMYNCRQLYVKLKSGSCSSFGSAMREDCVNKQPCGHSDEPRRTDAAQMVSEMLSEGNEQGTDEPESFTCQRVRPYFRKIKFSCARTYMPWPFSNSSYSLTANATTTACPADSSPVNRSSTLNNQTNAATKLSSNTTNQAFEQSEEKQKENGESFLNKGNGKRDDHMFSCSPDSTKSEESQPSRLSDMAVLCTSRQCGSEPHSAKVSASFIPLNEPETSCSMSTPSPSSLGLSGWENATILSPTLSPFTHSGSSSLSTTSASLLPPWFPPCESSLILPQDEKETHPPKLDLYYNTRPINHEQNIPTDRCVEANSDAFLLLPLLSPVPSPKHSWTNSIPQSQDCSEEDEVNKDLTKHDMLPEHNMTQISSESFQSCEEYGYCNEELDGMSSEYKTLSTLSSVGDMSESNEEESQEETYYEDDVEHGNCSSDQVPINSKVKTTPTSGGLTEPCSPPSSDKDDGGVFSDEGQTCFAKEEGLNQSETTYHEKDTAETASDTRPSVLDEFTAYEHDILLVDVIQDDPELFENLPEQGLLRLGPTRVSEIPKPSGVLKTLSSKVDGASKESERRLTPVNVDFHWSSRDVTEERDSRPWRPQCSKTPNTRLATDKQTRNLSQLDANNNYVSSGMERSQPIPTVNSSHNIPPPPFTTVKNGPRITSLANVTEFRRQKSNSYCRQYFSESLSCGFKMCRFQHVPADGDEKFCVETVMRFAKNPMCLQKAGAVFRGYYQNNPPGVYFSVPVLLSLLWALLKATMVPDVFSVLNVSLAHKIVPSHEFLLALFNFVREKGLIGFVPELMQLMFKMASAGLVLSLDCFDCVKNTPEFQHTIHPTSPVPVLSCSAPLPEYLNLAYSIVELELCTKQEDWRRMGGVFRSICKFSKHPNQVEQISGRIAIALLSDSKDKLSLPFAAFADTVCQSDSEDDLIRSFLGRIGVSLMVRYHKTHQWAKGRRVVEVLSMSKVSYSTLKGLFGNEDGASRCCLVTVAAELFLLSGSVEGALNTLRENNWFLSSCTWPCEPADLERRTSVLMRLAEKASHRDTLEVLCNLPGIKEPNNMIDVSRYSPMFNSHLQACVDRQILPVASDTVDFMLSKNLDVDHRVLQVLLQKLGKQNLWLRAREVFRHSLSVGYYKDVSAPVGFMSLIVPCHLGEVELALTFEMFITVNATFILQLPESSTSSLNITLKRTQSCESEYLSAGSRLLSAACIPQPKLTVRYTAVNASQDQVFTLDLSSARRWLRHNHLWANEVWM</sequence>
<dbReference type="Pfam" id="PF14669">
    <property type="entry name" value="Asp_Glu_race_2"/>
    <property type="match status" value="1"/>
</dbReference>
<dbReference type="GO" id="GO:0005829">
    <property type="term" value="C:cytosol"/>
    <property type="evidence" value="ECO:0007669"/>
    <property type="project" value="UniProtKB-SubCell"/>
</dbReference>
<feature type="compositionally biased region" description="Polar residues" evidence="8">
    <location>
        <begin position="516"/>
        <end position="531"/>
    </location>
</feature>
<dbReference type="Ensembl" id="ENSATET00000074678.1">
    <property type="protein sequence ID" value="ENSATEP00000072321.1"/>
    <property type="gene ID" value="ENSATEG00000032679.1"/>
</dbReference>
<dbReference type="PANTHER" id="PTHR35671">
    <property type="entry name" value="PROTEIN TOPAZ1"/>
    <property type="match status" value="1"/>
</dbReference>
<feature type="compositionally biased region" description="Acidic residues" evidence="8">
    <location>
        <begin position="795"/>
        <end position="811"/>
    </location>
</feature>
<evidence type="ECO:0000256" key="1">
    <source>
        <dbReference type="ARBA" id="ARBA00002132"/>
    </source>
</evidence>
<evidence type="ECO:0000313" key="11">
    <source>
        <dbReference type="Proteomes" id="UP000265040"/>
    </source>
</evidence>
<comment type="subcellular location">
    <subcellularLocation>
        <location evidence="2">Cytoplasm</location>
        <location evidence="2">Cytosol</location>
    </subcellularLocation>
</comment>